<dbReference type="KEGG" id="bmic:BMR1_01G01877"/>
<evidence type="ECO:0000313" key="1">
    <source>
        <dbReference type="EMBL" id="SIO73332.1"/>
    </source>
</evidence>
<protein>
    <submittedName>
        <fullName evidence="1">Uncharacterized protein</fullName>
    </submittedName>
</protein>
<dbReference type="EMBL" id="FO082871">
    <property type="protein sequence ID" value="SIO73332.1"/>
    <property type="molecule type" value="Genomic_DNA"/>
</dbReference>
<sequence>MCIFITAMNTYILDNLIIICFKMQSKILTIFITN</sequence>
<accession>A0A1N6LWT4</accession>
<evidence type="ECO:0000313" key="2">
    <source>
        <dbReference type="Proteomes" id="UP000002899"/>
    </source>
</evidence>
<reference evidence="1 2" key="3">
    <citation type="journal article" date="2016" name="Sci. Rep.">
        <title>Genome-wide diversity and gene expression profiling of Babesia microti isolates identify polymorphic genes that mediate host-pathogen interactions.</title>
        <authorList>
            <person name="Silva J.C."/>
            <person name="Cornillot E."/>
            <person name="McCracken C."/>
            <person name="Usmani-Brown S."/>
            <person name="Dwivedi A."/>
            <person name="Ifeonu O.O."/>
            <person name="Crabtree J."/>
            <person name="Gotia H.T."/>
            <person name="Virji A.Z."/>
            <person name="Reynes C."/>
            <person name="Colinge J."/>
            <person name="Kumar V."/>
            <person name="Lawres L."/>
            <person name="Pazzi J.E."/>
            <person name="Pablo J.V."/>
            <person name="Hung C."/>
            <person name="Brancato J."/>
            <person name="Kumari P."/>
            <person name="Orvis J."/>
            <person name="Tretina K."/>
            <person name="Chibucos M."/>
            <person name="Ott S."/>
            <person name="Sadzewicz L."/>
            <person name="Sengamalay N."/>
            <person name="Shetty A.C."/>
            <person name="Su Q."/>
            <person name="Tallon L."/>
            <person name="Fraser C.M."/>
            <person name="Frutos R."/>
            <person name="Molina D.M."/>
            <person name="Krause P.J."/>
            <person name="Ben Mamoun C."/>
        </authorList>
    </citation>
    <scope>NUCLEOTIDE SEQUENCE [LARGE SCALE GENOMIC DNA]</scope>
    <source>
        <strain evidence="1 2">RI</strain>
    </source>
</reference>
<organism evidence="1 2">
    <name type="scientific">Babesia microti (strain RI)</name>
    <dbReference type="NCBI Taxonomy" id="1133968"/>
    <lineage>
        <taxon>Eukaryota</taxon>
        <taxon>Sar</taxon>
        <taxon>Alveolata</taxon>
        <taxon>Apicomplexa</taxon>
        <taxon>Aconoidasida</taxon>
        <taxon>Piroplasmida</taxon>
        <taxon>Babesiidae</taxon>
        <taxon>Babesia</taxon>
    </lineage>
</organism>
<reference evidence="1 2" key="2">
    <citation type="journal article" date="2013" name="PLoS ONE">
        <title>Whole genome mapping and re-organization of the nuclear and mitochondrial genomes of Babesia microti isolates.</title>
        <authorList>
            <person name="Cornillot E."/>
            <person name="Dassouli A."/>
            <person name="Garg A."/>
            <person name="Pachikara N."/>
            <person name="Randazzo S."/>
            <person name="Depoix D."/>
            <person name="Carcy B."/>
            <person name="Delbecq S."/>
            <person name="Frutos R."/>
            <person name="Silva J.C."/>
            <person name="Sutton R."/>
            <person name="Krause P.J."/>
            <person name="Mamoun C.B."/>
        </authorList>
    </citation>
    <scope>NUCLEOTIDE SEQUENCE [LARGE SCALE GENOMIC DNA]</scope>
    <source>
        <strain evidence="1 2">RI</strain>
    </source>
</reference>
<dbReference type="VEuPathDB" id="PiroplasmaDB:BMR1_01G01877"/>
<proteinExistence type="predicted"/>
<keyword evidence="2" id="KW-1185">Reference proteome</keyword>
<dbReference type="Proteomes" id="UP000002899">
    <property type="component" value="Chromosome I"/>
</dbReference>
<gene>
    <name evidence="1" type="ORF">BMR1_01G01877</name>
</gene>
<dbReference type="GeneID" id="33043611"/>
<dbReference type="RefSeq" id="XP_021337434.1">
    <property type="nucleotide sequence ID" value="XM_021482835.1"/>
</dbReference>
<dbReference type="AlphaFoldDB" id="A0A1N6LWT4"/>
<reference evidence="1 2" key="1">
    <citation type="journal article" date="2012" name="Nucleic Acids Res.">
        <title>Sequencing of the smallest Apicomplexan genome from the human pathogen Babesia microti.</title>
        <authorList>
            <person name="Cornillot E."/>
            <person name="Hadj-Kaddour K."/>
            <person name="Dassouli A."/>
            <person name="Noel B."/>
            <person name="Ranwez V."/>
            <person name="Vacherie B."/>
            <person name="Augagneur Y."/>
            <person name="Bres V."/>
            <person name="Duclos A."/>
            <person name="Randazzo S."/>
            <person name="Carcy B."/>
            <person name="Debierre-Grockiego F."/>
            <person name="Delbecq S."/>
            <person name="Moubri-Menage K."/>
            <person name="Shams-Eldin H."/>
            <person name="Usmani-Brown S."/>
            <person name="Bringaud F."/>
            <person name="Wincker P."/>
            <person name="Vivares C.P."/>
            <person name="Schwarz R.T."/>
            <person name="Schetters T.P."/>
            <person name="Krause P.J."/>
            <person name="Gorenflot A."/>
            <person name="Berry V."/>
            <person name="Barbe V."/>
            <person name="Ben Mamoun C."/>
        </authorList>
    </citation>
    <scope>NUCLEOTIDE SEQUENCE [LARGE SCALE GENOMIC DNA]</scope>
    <source>
        <strain evidence="1 2">RI</strain>
    </source>
</reference>
<name>A0A1N6LWT4_BABMR</name>